<evidence type="ECO:0000313" key="4">
    <source>
        <dbReference type="Proteomes" id="UP000239237"/>
    </source>
</evidence>
<evidence type="ECO:0000313" key="1">
    <source>
        <dbReference type="EMBL" id="SPD91561.1"/>
    </source>
</evidence>
<name>A0A2N9K927_9LACO</name>
<evidence type="ECO:0000313" key="3">
    <source>
        <dbReference type="Proteomes" id="UP000237923"/>
    </source>
</evidence>
<proteinExistence type="predicted"/>
<evidence type="ECO:0000313" key="2">
    <source>
        <dbReference type="EMBL" id="SPE06786.1"/>
    </source>
</evidence>
<dbReference type="GeneID" id="99674091"/>
<organism evidence="2 3">
    <name type="scientific">Leuconostoc suionicum</name>
    <dbReference type="NCBI Taxonomy" id="1511761"/>
    <lineage>
        <taxon>Bacteria</taxon>
        <taxon>Bacillati</taxon>
        <taxon>Bacillota</taxon>
        <taxon>Bacilli</taxon>
        <taxon>Lactobacillales</taxon>
        <taxon>Lactobacillaceae</taxon>
        <taxon>Leuconostoc</taxon>
    </lineage>
</organism>
<dbReference type="EMBL" id="OKQR01000001">
    <property type="protein sequence ID" value="SPD91561.1"/>
    <property type="molecule type" value="Genomic_DNA"/>
</dbReference>
<dbReference type="AlphaFoldDB" id="A0A2N9K927"/>
<dbReference type="RefSeq" id="WP_072613595.1">
    <property type="nucleotide sequence ID" value="NZ_AP017935.1"/>
</dbReference>
<dbReference type="EMBL" id="OKQU01000001">
    <property type="protein sequence ID" value="SPE06786.1"/>
    <property type="molecule type" value="Genomic_DNA"/>
</dbReference>
<sequence>MRGFPKLKIHFEYEKQKTEKPIKILKAHKNKTLQQTVASLNQRISQENTGVTSYNPLVDQYFDSSDVAEL</sequence>
<keyword evidence="4" id="KW-1185">Reference proteome</keyword>
<accession>A0A2N9K927</accession>
<gene>
    <name evidence="1" type="ORF">LES8486_00542</name>
    <name evidence="2" type="ORF">LES9216_00689</name>
</gene>
<dbReference type="Proteomes" id="UP000239237">
    <property type="component" value="Unassembled WGS sequence"/>
</dbReference>
<protein>
    <submittedName>
        <fullName evidence="2">Uncharacterized protein</fullName>
    </submittedName>
</protein>
<reference evidence="1 4" key="1">
    <citation type="submission" date="2018-02" db="EMBL/GenBank/DDBJ databases">
        <authorList>
            <person name="Rodrigo-Torres L."/>
            <person name="Arahal R. D."/>
            <person name="Lucena T."/>
        </authorList>
    </citation>
    <scope>NUCLEOTIDE SEQUENCE [LARGE SCALE GENOMIC DNA]</scope>
    <source>
        <strain evidence="1 4">CECT 8486</strain>
    </source>
</reference>
<dbReference type="KEGG" id="lsu:A6B45_04755"/>
<dbReference type="Proteomes" id="UP000237923">
    <property type="component" value="Unassembled WGS sequence"/>
</dbReference>
<reference evidence="2 3" key="2">
    <citation type="submission" date="2018-02" db="EMBL/GenBank/DDBJ databases">
        <authorList>
            <person name="Cohen D.B."/>
            <person name="Kent A.D."/>
        </authorList>
    </citation>
    <scope>NUCLEOTIDE SEQUENCE [LARGE SCALE GENOMIC DNA]</scope>
    <source>
        <strain evidence="2 3">CECT 9216</strain>
    </source>
</reference>